<gene>
    <name evidence="1" type="ORF">DPMN_158396</name>
</gene>
<dbReference type="EMBL" id="JAIWYP010000008">
    <property type="protein sequence ID" value="KAH3780578.1"/>
    <property type="molecule type" value="Genomic_DNA"/>
</dbReference>
<sequence length="94" mass="10217">MDDDPANNCCVCNKFSPPGMGKCDGIVFVKGHNAQVVDIGATLRSVQKSELLEGTQISSAHIVRTVNVELQGCGPFMVAKKCCKHNSCWLDHWP</sequence>
<proteinExistence type="predicted"/>
<organism evidence="1 2">
    <name type="scientific">Dreissena polymorpha</name>
    <name type="common">Zebra mussel</name>
    <name type="synonym">Mytilus polymorpha</name>
    <dbReference type="NCBI Taxonomy" id="45954"/>
    <lineage>
        <taxon>Eukaryota</taxon>
        <taxon>Metazoa</taxon>
        <taxon>Spiralia</taxon>
        <taxon>Lophotrochozoa</taxon>
        <taxon>Mollusca</taxon>
        <taxon>Bivalvia</taxon>
        <taxon>Autobranchia</taxon>
        <taxon>Heteroconchia</taxon>
        <taxon>Euheterodonta</taxon>
        <taxon>Imparidentia</taxon>
        <taxon>Neoheterodontei</taxon>
        <taxon>Myida</taxon>
        <taxon>Dreissenoidea</taxon>
        <taxon>Dreissenidae</taxon>
        <taxon>Dreissena</taxon>
    </lineage>
</organism>
<reference evidence="1" key="1">
    <citation type="journal article" date="2019" name="bioRxiv">
        <title>The Genome of the Zebra Mussel, Dreissena polymorpha: A Resource for Invasive Species Research.</title>
        <authorList>
            <person name="McCartney M.A."/>
            <person name="Auch B."/>
            <person name="Kono T."/>
            <person name="Mallez S."/>
            <person name="Zhang Y."/>
            <person name="Obille A."/>
            <person name="Becker A."/>
            <person name="Abrahante J.E."/>
            <person name="Garbe J."/>
            <person name="Badalamenti J.P."/>
            <person name="Herman A."/>
            <person name="Mangelson H."/>
            <person name="Liachko I."/>
            <person name="Sullivan S."/>
            <person name="Sone E.D."/>
            <person name="Koren S."/>
            <person name="Silverstein K.A.T."/>
            <person name="Beckman K.B."/>
            <person name="Gohl D.M."/>
        </authorList>
    </citation>
    <scope>NUCLEOTIDE SEQUENCE</scope>
    <source>
        <strain evidence="1">Duluth1</strain>
        <tissue evidence="1">Whole animal</tissue>
    </source>
</reference>
<dbReference type="AlphaFoldDB" id="A0A9D4EJ34"/>
<evidence type="ECO:0000313" key="1">
    <source>
        <dbReference type="EMBL" id="KAH3780578.1"/>
    </source>
</evidence>
<evidence type="ECO:0000313" key="2">
    <source>
        <dbReference type="Proteomes" id="UP000828390"/>
    </source>
</evidence>
<dbReference type="Proteomes" id="UP000828390">
    <property type="component" value="Unassembled WGS sequence"/>
</dbReference>
<accession>A0A9D4EJ34</accession>
<name>A0A9D4EJ34_DREPO</name>
<comment type="caution">
    <text evidence="1">The sequence shown here is derived from an EMBL/GenBank/DDBJ whole genome shotgun (WGS) entry which is preliminary data.</text>
</comment>
<keyword evidence="2" id="KW-1185">Reference proteome</keyword>
<protein>
    <submittedName>
        <fullName evidence="1">Uncharacterized protein</fullName>
    </submittedName>
</protein>
<reference evidence="1" key="2">
    <citation type="submission" date="2020-11" db="EMBL/GenBank/DDBJ databases">
        <authorList>
            <person name="McCartney M.A."/>
            <person name="Auch B."/>
            <person name="Kono T."/>
            <person name="Mallez S."/>
            <person name="Becker A."/>
            <person name="Gohl D.M."/>
            <person name="Silverstein K.A.T."/>
            <person name="Koren S."/>
            <person name="Bechman K.B."/>
            <person name="Herman A."/>
            <person name="Abrahante J.E."/>
            <person name="Garbe J."/>
        </authorList>
    </citation>
    <scope>NUCLEOTIDE SEQUENCE</scope>
    <source>
        <strain evidence="1">Duluth1</strain>
        <tissue evidence="1">Whole animal</tissue>
    </source>
</reference>